<keyword evidence="2" id="KW-0472">Membrane</keyword>
<feature type="compositionally biased region" description="Basic and acidic residues" evidence="1">
    <location>
        <begin position="106"/>
        <end position="134"/>
    </location>
</feature>
<feature type="compositionally biased region" description="Basic and acidic residues" evidence="1">
    <location>
        <begin position="177"/>
        <end position="187"/>
    </location>
</feature>
<evidence type="ECO:0000313" key="3">
    <source>
        <dbReference type="EMBL" id="RNI17290.1"/>
    </source>
</evidence>
<evidence type="ECO:0000256" key="1">
    <source>
        <dbReference type="SAM" id="MobiDB-lite"/>
    </source>
</evidence>
<evidence type="ECO:0000256" key="2">
    <source>
        <dbReference type="SAM" id="Phobius"/>
    </source>
</evidence>
<sequence length="187" mass="21175">MDDVETRTVMTLRTGSKICVLIGLALLVLCVYFLFVPVTSVRTSSGGVFGCGTALSPAGGSFAHGVCGDVTQENRYRAFASLAICLITVVAGVLMFGVDRREEHRAIPRSQRDRDTGRGRDRDWDDDRFDESSVRHRHTDRRHDDRAEARPPRRHEDDRPEPRATRHDDDRPDDDERASRRSVPDER</sequence>
<feature type="transmembrane region" description="Helical" evidence="2">
    <location>
        <begin position="78"/>
        <end position="98"/>
    </location>
</feature>
<accession>A0A3M9LVF5</accession>
<evidence type="ECO:0000313" key="4">
    <source>
        <dbReference type="Proteomes" id="UP000271678"/>
    </source>
</evidence>
<keyword evidence="2" id="KW-0812">Transmembrane</keyword>
<keyword evidence="4" id="KW-1185">Reference proteome</keyword>
<gene>
    <name evidence="3" type="ORF">EFY87_19410</name>
</gene>
<comment type="caution">
    <text evidence="3">The sequence shown here is derived from an EMBL/GenBank/DDBJ whole genome shotgun (WGS) entry which is preliminary data.</text>
</comment>
<feature type="transmembrane region" description="Helical" evidence="2">
    <location>
        <begin position="18"/>
        <end position="35"/>
    </location>
</feature>
<proteinExistence type="predicted"/>
<dbReference type="EMBL" id="RJJQ01000030">
    <property type="protein sequence ID" value="RNI17290.1"/>
    <property type="molecule type" value="Genomic_DNA"/>
</dbReference>
<dbReference type="OrthoDB" id="4872438at2"/>
<feature type="compositionally biased region" description="Basic and acidic residues" evidence="1">
    <location>
        <begin position="141"/>
        <end position="170"/>
    </location>
</feature>
<protein>
    <submittedName>
        <fullName evidence="3">Uncharacterized protein</fullName>
    </submittedName>
</protein>
<reference evidence="3 4" key="1">
    <citation type="submission" date="2018-11" db="EMBL/GenBank/DDBJ databases">
        <title>Draft genome of Simplicispira Flexivirga sp. BO-16.</title>
        <authorList>
            <person name="Im W.T."/>
        </authorList>
    </citation>
    <scope>NUCLEOTIDE SEQUENCE [LARGE SCALE GENOMIC DNA]</scope>
    <source>
        <strain evidence="3 4">BO-16</strain>
    </source>
</reference>
<organism evidence="3 4">
    <name type="scientific">Flexivirga caeni</name>
    <dbReference type="NCBI Taxonomy" id="2294115"/>
    <lineage>
        <taxon>Bacteria</taxon>
        <taxon>Bacillati</taxon>
        <taxon>Actinomycetota</taxon>
        <taxon>Actinomycetes</taxon>
        <taxon>Micrococcales</taxon>
        <taxon>Dermacoccaceae</taxon>
        <taxon>Flexivirga</taxon>
    </lineage>
</organism>
<name>A0A3M9LVF5_9MICO</name>
<keyword evidence="2" id="KW-1133">Transmembrane helix</keyword>
<feature type="region of interest" description="Disordered" evidence="1">
    <location>
        <begin position="106"/>
        <end position="187"/>
    </location>
</feature>
<dbReference type="RefSeq" id="WP_123273131.1">
    <property type="nucleotide sequence ID" value="NZ_RJJQ01000030.1"/>
</dbReference>
<dbReference type="Proteomes" id="UP000271678">
    <property type="component" value="Unassembled WGS sequence"/>
</dbReference>
<dbReference type="AlphaFoldDB" id="A0A3M9LVF5"/>